<dbReference type="Pfam" id="PF09699">
    <property type="entry name" value="Paired_CXXCH_1"/>
    <property type="match status" value="1"/>
</dbReference>
<organism evidence="2">
    <name type="scientific">marine sediment metagenome</name>
    <dbReference type="NCBI Taxonomy" id="412755"/>
    <lineage>
        <taxon>unclassified sequences</taxon>
        <taxon>metagenomes</taxon>
        <taxon>ecological metagenomes</taxon>
    </lineage>
</organism>
<protein>
    <recommendedName>
        <fullName evidence="1">Doubled CXXCH motif domain-containing protein</fullName>
    </recommendedName>
</protein>
<evidence type="ECO:0000313" key="2">
    <source>
        <dbReference type="EMBL" id="KKK48885.1"/>
    </source>
</evidence>
<comment type="caution">
    <text evidence="2">The sequence shown here is derived from an EMBL/GenBank/DDBJ whole genome shotgun (WGS) entry which is preliminary data.</text>
</comment>
<dbReference type="InterPro" id="IPR010177">
    <property type="entry name" value="Paired_CXXCH_1"/>
</dbReference>
<dbReference type="EMBL" id="LAZR01068840">
    <property type="protein sequence ID" value="KKK48885.1"/>
    <property type="molecule type" value="Genomic_DNA"/>
</dbReference>
<feature type="domain" description="Doubled CXXCH motif" evidence="1">
    <location>
        <begin position="45"/>
        <end position="81"/>
    </location>
</feature>
<name>A0A0F8WL00_9ZZZZ</name>
<sequence length="83" mass="9068">NDHPISVLYTDARFQDETGMVQPTTSGGVTYVGDPNLKLFSGYVECTTCHDPHNQGEAGTGYKYPFLWVDNAGSALCLNCHIK</sequence>
<dbReference type="InterPro" id="IPR036280">
    <property type="entry name" value="Multihaem_cyt_sf"/>
</dbReference>
<reference evidence="2" key="1">
    <citation type="journal article" date="2015" name="Nature">
        <title>Complex archaea that bridge the gap between prokaryotes and eukaryotes.</title>
        <authorList>
            <person name="Spang A."/>
            <person name="Saw J.H."/>
            <person name="Jorgensen S.L."/>
            <person name="Zaremba-Niedzwiedzka K."/>
            <person name="Martijn J."/>
            <person name="Lind A.E."/>
            <person name="van Eijk R."/>
            <person name="Schleper C."/>
            <person name="Guy L."/>
            <person name="Ettema T.J."/>
        </authorList>
    </citation>
    <scope>NUCLEOTIDE SEQUENCE</scope>
</reference>
<dbReference type="SUPFAM" id="SSF48695">
    <property type="entry name" value="Multiheme cytochromes"/>
    <property type="match status" value="1"/>
</dbReference>
<gene>
    <name evidence="2" type="ORF">LCGC14_3140620</name>
</gene>
<feature type="non-terminal residue" evidence="2">
    <location>
        <position position="1"/>
    </location>
</feature>
<evidence type="ECO:0000259" key="1">
    <source>
        <dbReference type="Pfam" id="PF09699"/>
    </source>
</evidence>
<dbReference type="AlphaFoldDB" id="A0A0F8WL00"/>
<proteinExistence type="predicted"/>
<accession>A0A0F8WL00</accession>